<evidence type="ECO:0000256" key="1">
    <source>
        <dbReference type="SAM" id="MobiDB-lite"/>
    </source>
</evidence>
<accession>A0AA39SYN8</accession>
<feature type="compositionally biased region" description="Basic residues" evidence="1">
    <location>
        <begin position="67"/>
        <end position="80"/>
    </location>
</feature>
<comment type="caution">
    <text evidence="2">The sequence shown here is derived from an EMBL/GenBank/DDBJ whole genome shotgun (WGS) entry which is preliminary data.</text>
</comment>
<reference evidence="2" key="2">
    <citation type="submission" date="2023-06" db="EMBL/GenBank/DDBJ databases">
        <authorList>
            <person name="Swenson N.G."/>
            <person name="Wegrzyn J.L."/>
            <person name="Mcevoy S.L."/>
        </authorList>
    </citation>
    <scope>NUCLEOTIDE SEQUENCE</scope>
    <source>
        <strain evidence="2">NS2018</strain>
        <tissue evidence="2">Leaf</tissue>
    </source>
</reference>
<gene>
    <name evidence="2" type="ORF">LWI29_036006</name>
</gene>
<feature type="compositionally biased region" description="Basic and acidic residues" evidence="1">
    <location>
        <begin position="97"/>
        <end position="114"/>
    </location>
</feature>
<sequence>MDYGPPIALPLHQEDALQTSIKVLNLETHLSGKKSGGDPEIASSAKKAKQQKSETSTPHPRPNQNHHPNHHQIHPNHHQIHTQITTKPHPNHFSPHTSEERKREREKDEGCGSERRRRRRPVRRKEKKTKAAAAEGEEGEGRGSGRRRRRRPWQWKEMKAKAGAAVVRGEKERRWWEVVIAALKQGFELEERNSGRRQWMCKNYVDRVKLGGVLRGEMRNNFNRSKSLKMAVMACSDMKSRVQSHFTTRFPSKI</sequence>
<proteinExistence type="predicted"/>
<dbReference type="AlphaFoldDB" id="A0AA39SYN8"/>
<protein>
    <submittedName>
        <fullName evidence="2">Uncharacterized protein</fullName>
    </submittedName>
</protein>
<evidence type="ECO:0000313" key="3">
    <source>
        <dbReference type="Proteomes" id="UP001168877"/>
    </source>
</evidence>
<dbReference type="EMBL" id="JAUESC010000004">
    <property type="protein sequence ID" value="KAK0598578.1"/>
    <property type="molecule type" value="Genomic_DNA"/>
</dbReference>
<organism evidence="2 3">
    <name type="scientific">Acer saccharum</name>
    <name type="common">Sugar maple</name>
    <dbReference type="NCBI Taxonomy" id="4024"/>
    <lineage>
        <taxon>Eukaryota</taxon>
        <taxon>Viridiplantae</taxon>
        <taxon>Streptophyta</taxon>
        <taxon>Embryophyta</taxon>
        <taxon>Tracheophyta</taxon>
        <taxon>Spermatophyta</taxon>
        <taxon>Magnoliopsida</taxon>
        <taxon>eudicotyledons</taxon>
        <taxon>Gunneridae</taxon>
        <taxon>Pentapetalae</taxon>
        <taxon>rosids</taxon>
        <taxon>malvids</taxon>
        <taxon>Sapindales</taxon>
        <taxon>Sapindaceae</taxon>
        <taxon>Hippocastanoideae</taxon>
        <taxon>Acereae</taxon>
        <taxon>Acer</taxon>
    </lineage>
</organism>
<feature type="region of interest" description="Disordered" evidence="1">
    <location>
        <begin position="30"/>
        <end position="154"/>
    </location>
</feature>
<feature type="compositionally biased region" description="Basic residues" evidence="1">
    <location>
        <begin position="144"/>
        <end position="153"/>
    </location>
</feature>
<evidence type="ECO:0000313" key="2">
    <source>
        <dbReference type="EMBL" id="KAK0598578.1"/>
    </source>
</evidence>
<feature type="compositionally biased region" description="Basic residues" evidence="1">
    <location>
        <begin position="115"/>
        <end position="130"/>
    </location>
</feature>
<dbReference type="Proteomes" id="UP001168877">
    <property type="component" value="Unassembled WGS sequence"/>
</dbReference>
<name>A0AA39SYN8_ACESA</name>
<reference evidence="2" key="1">
    <citation type="journal article" date="2022" name="Plant J.">
        <title>Strategies of tolerance reflected in two North American maple genomes.</title>
        <authorList>
            <person name="McEvoy S.L."/>
            <person name="Sezen U.U."/>
            <person name="Trouern-Trend A."/>
            <person name="McMahon S.M."/>
            <person name="Schaberg P.G."/>
            <person name="Yang J."/>
            <person name="Wegrzyn J.L."/>
            <person name="Swenson N.G."/>
        </authorList>
    </citation>
    <scope>NUCLEOTIDE SEQUENCE</scope>
    <source>
        <strain evidence="2">NS2018</strain>
    </source>
</reference>
<keyword evidence="3" id="KW-1185">Reference proteome</keyword>